<organism evidence="3 4">
    <name type="scientific">Saprospira grandis (strain Lewin)</name>
    <dbReference type="NCBI Taxonomy" id="984262"/>
    <lineage>
        <taxon>Bacteria</taxon>
        <taxon>Pseudomonadati</taxon>
        <taxon>Bacteroidota</taxon>
        <taxon>Saprospiria</taxon>
        <taxon>Saprospirales</taxon>
        <taxon>Saprospiraceae</taxon>
        <taxon>Saprospira</taxon>
    </lineage>
</organism>
<evidence type="ECO:0000313" key="4">
    <source>
        <dbReference type="Proteomes" id="UP000007519"/>
    </source>
</evidence>
<proteinExistence type="predicted"/>
<dbReference type="Pfam" id="PF13439">
    <property type="entry name" value="Glyco_transf_4"/>
    <property type="match status" value="1"/>
</dbReference>
<dbReference type="RefSeq" id="WP_015693968.1">
    <property type="nucleotide sequence ID" value="NC_016940.1"/>
</dbReference>
<evidence type="ECO:0000313" key="3">
    <source>
        <dbReference type="EMBL" id="AFC26378.1"/>
    </source>
</evidence>
<evidence type="ECO:0000259" key="2">
    <source>
        <dbReference type="Pfam" id="PF13439"/>
    </source>
</evidence>
<gene>
    <name evidence="3" type="ordered locus">SGRA_3657</name>
</gene>
<dbReference type="Pfam" id="PF13692">
    <property type="entry name" value="Glyco_trans_1_4"/>
    <property type="match status" value="1"/>
</dbReference>
<name>H6L6U8_SAPGL</name>
<feature type="domain" description="Glycosyltransferase subfamily 4-like N-terminal" evidence="2">
    <location>
        <begin position="22"/>
        <end position="214"/>
    </location>
</feature>
<dbReference type="STRING" id="984262.SGRA_3657"/>
<dbReference type="InterPro" id="IPR028098">
    <property type="entry name" value="Glyco_trans_4-like_N"/>
</dbReference>
<dbReference type="CDD" id="cd03801">
    <property type="entry name" value="GT4_PimA-like"/>
    <property type="match status" value="1"/>
</dbReference>
<dbReference type="PANTHER" id="PTHR46401">
    <property type="entry name" value="GLYCOSYLTRANSFERASE WBBK-RELATED"/>
    <property type="match status" value="1"/>
</dbReference>
<dbReference type="PANTHER" id="PTHR46401:SF2">
    <property type="entry name" value="GLYCOSYLTRANSFERASE WBBK-RELATED"/>
    <property type="match status" value="1"/>
</dbReference>
<evidence type="ECO:0000256" key="1">
    <source>
        <dbReference type="ARBA" id="ARBA00022679"/>
    </source>
</evidence>
<keyword evidence="1 3" id="KW-0808">Transferase</keyword>
<dbReference type="AlphaFoldDB" id="H6L6U8"/>
<keyword evidence="4" id="KW-1185">Reference proteome</keyword>
<sequence>MKILQLSKKFPYPLKDGESLAITYMAQALHELGAEVDLLSMNTSKHYFDIKELPKDFRHYGKIKLVDIDNRLDPKAALLNLFSNKSYHIERFESAHYAAALKALLQAKDYDVVQLETLYLAPYIPVIRQYSKAKVVMRSHNVEHEIWERIRDNCSFGPKKWYLQLLSKRLADYELKQLNNYDLFLAITARDLQRFRDLGLKTAAQVVPIGLDLSKYPERPLPAAPKKIRFSFIGSLDWMPNIEGLRWLLDEVWPQFVAQHPEAEFHVAGRNSPDWLNNLRLKGLKVHGEVPSAQAFIQKYEIMLVPLKSGSGMRVKILEAMGMGRLVLSTSIGLEGIHAQDGQEVLIADDATAFLQQMKSIYQQPYKLSELAAKGRQFIHQNYDKLRIARGVLEAYERLQPQPVD</sequence>
<reference evidence="3 4" key="1">
    <citation type="journal article" date="2012" name="Stand. Genomic Sci.">
        <title>Complete genome sequencing and analysis of Saprospira grandis str. Lewin, a predatory marine bacterium.</title>
        <authorList>
            <person name="Saw J.H."/>
            <person name="Yuryev A."/>
            <person name="Kanbe M."/>
            <person name="Hou S."/>
            <person name="Young A.G."/>
            <person name="Aizawa S."/>
            <person name="Alam M."/>
        </authorList>
    </citation>
    <scope>NUCLEOTIDE SEQUENCE [LARGE SCALE GENOMIC DNA]</scope>
    <source>
        <strain evidence="3 4">Lewin</strain>
    </source>
</reference>
<dbReference type="Gene3D" id="3.40.50.2000">
    <property type="entry name" value="Glycogen Phosphorylase B"/>
    <property type="match status" value="2"/>
</dbReference>
<dbReference type="Proteomes" id="UP000007519">
    <property type="component" value="Chromosome"/>
</dbReference>
<dbReference type="OrthoDB" id="9807209at2"/>
<dbReference type="eggNOG" id="COG0438">
    <property type="taxonomic scope" value="Bacteria"/>
</dbReference>
<dbReference type="SUPFAM" id="SSF53756">
    <property type="entry name" value="UDP-Glycosyltransferase/glycogen phosphorylase"/>
    <property type="match status" value="1"/>
</dbReference>
<dbReference type="GO" id="GO:0016757">
    <property type="term" value="F:glycosyltransferase activity"/>
    <property type="evidence" value="ECO:0007669"/>
    <property type="project" value="TreeGrafter"/>
</dbReference>
<dbReference type="EMBL" id="CP002831">
    <property type="protein sequence ID" value="AFC26378.1"/>
    <property type="molecule type" value="Genomic_DNA"/>
</dbReference>
<accession>H6L6U8</accession>
<dbReference type="KEGG" id="sgn:SGRA_3657"/>
<dbReference type="GO" id="GO:0009103">
    <property type="term" value="P:lipopolysaccharide biosynthetic process"/>
    <property type="evidence" value="ECO:0007669"/>
    <property type="project" value="TreeGrafter"/>
</dbReference>
<dbReference type="HOGENOM" id="CLU_028014_4_1_10"/>
<protein>
    <submittedName>
        <fullName evidence="3">Glycosyl transferase group 1</fullName>
    </submittedName>
</protein>